<dbReference type="EMBL" id="CAUYUJ010005444">
    <property type="protein sequence ID" value="CAK0813667.1"/>
    <property type="molecule type" value="Genomic_DNA"/>
</dbReference>
<feature type="compositionally biased region" description="Polar residues" evidence="3">
    <location>
        <begin position="1070"/>
        <end position="1080"/>
    </location>
</feature>
<feature type="region of interest" description="Disordered" evidence="3">
    <location>
        <begin position="1"/>
        <end position="20"/>
    </location>
</feature>
<reference evidence="4" key="1">
    <citation type="submission" date="2023-10" db="EMBL/GenBank/DDBJ databases">
        <authorList>
            <person name="Chen Y."/>
            <person name="Shah S."/>
            <person name="Dougan E. K."/>
            <person name="Thang M."/>
            <person name="Chan C."/>
        </authorList>
    </citation>
    <scope>NUCLEOTIDE SEQUENCE [LARGE SCALE GENOMIC DNA]</scope>
</reference>
<keyword evidence="5" id="KW-1185">Reference proteome</keyword>
<accession>A0ABN9R4G1</accession>
<gene>
    <name evidence="4" type="ORF">PCOR1329_LOCUS17499</name>
</gene>
<dbReference type="SUPFAM" id="SSF55307">
    <property type="entry name" value="Tubulin C-terminal domain-like"/>
    <property type="match status" value="4"/>
</dbReference>
<evidence type="ECO:0000256" key="2">
    <source>
        <dbReference type="ARBA" id="ARBA00023134"/>
    </source>
</evidence>
<keyword evidence="1" id="KW-0547">Nucleotide-binding</keyword>
<sequence length="2098" mass="229665">PSGRGGASGRVGRPRGGAGVRRLRRAHGHEGEHLRQWPRRGPHDVLILAGDIAGPRGAASARWASRGPAPAEIRASRRVCFRAGRFCPVHRDDGCEDSVAKLGAIEQLCEELGVRTRPGLVGEVAIVPLLSWYHAGFDADPDVVDDSLAPVEQVMMDFHLCKWPEGLTPLGGSDSIARFMDGLNSGLPGRLWTLGLGRPTAATVSFSHFLPRAELLPEKRTLFYPHLSKAVGSLPLRDRVRALRPDLHVFGHTHYAWAAEVEGTRFLQACLAYPREREERPFSVKCGDGGGQASLYDIPLKGIKMAAVDDDSTAIQGMFESVAEWITNDIKASVCDTPPKDLDMVVAFASNVAKIQEMFELVADQIPNNIKASEYNIPLKDLDMVVALASNSTTIQETFELVADQVPNNTKAFVHNFPLQDPKMAAVDDSTAIHVMFESVAEWIPNNIQASFAGDSTTIQEMFKSMAKRIPNNIKASLCDTPLKDLKMAALAYGYTAIHEMFEGVAATFRRVAESIPNNIKASLYDIPVKDLRMAAFADNSTAIQEMLGHMVEWILINIKAFLCDIPLEGLEMAALANNSTAIQVMFKHVAEGISSISTAIQEMSESEAVRIPNNFKASVCDIPLRGLKVAAFAGDSTTIQDLKTVIAFAGNSTTILERSKLVAEWVPSNIKASVCDILLTDLKMVAVAGNPAATQEMFGRSAEWILNNIKASGYDIPLKDLKMVVAFAGDSSIIQERLRLVAEWVPNNLPGVSAVGVHACFQRPGGEDVYEEAMAELEGMACAFARSGLALSIHTRERFHRRRVVLCRGDCGDVELTLDLGLHIFAPPRRPAECAALELRKTKAQQVVVRHGRFPLGPPLGAEAEIDCCLPPRAAADAGLLSSARIRQLLRSIALLRRIVAHGGRLRPAQSAKMAREGPLRAELARRRFERYGPGLREEVNPAWECPNELCARDGYLLNPGACLRCRRCRLQRPALLLRSLIPIRHRHLQRSWRQVATEPLSVIIGGPVLSNLAEKMTLPILAPEIAVTFKAPACDIPLKDHRMAAFADDPVAIRKMFESVAGDVQARGQANPNDTMASVSDIPRERTSRLRPSPTNSAAIQEIFESVTEWITNDIKAPVCDIPLKDLDMVVAFASNSTTIQEMFELVADQIPNTTKASEYDIPPKDLKMAFVFPSNSTKIQEGSKLAAEWTPNNIKASVSDIPLKDLKMVVASASNSTGIQEMFEGMAEWVPNSFKASFAGNPAAIQEMRRLVAEWDLKMAAVDDDSTAIQEMFESVAEWITNNIKASVRDIPLKDLEKNIKASEYDIPLKDLKMAVAFASNSTGIQEMFEGMTEWAPSSFKASVAGNSTAIQEMFRLVAEWIPNNIKASEYNIPLKGLKMAAVDDDATATQEKFESVAEWITNNIKASGCDIPLKDLDVVVSVAGNSTAILEMFELAMWLKLVADRIPDNIKTTVSDIPLKHLKMAAAFASNSTTIQEMFESMAEWIPNSFKASFAGNSTALVAEWTPDSIKASLCNMPLRGLKMASVDDDSTAIQEMFESVVEWITNDMNSSVCDIPLKDLDMVAAFASNSTTIQEMFELVADQTPNCIKASEYNIPLKGLKMVFVFASNSTTIQEGLKLVAEWTPDNIKASVSDIPLKGLKMAVAFAIREMFEGMAEWTPKGIKAPVAGNPTAIQEMFELVAEWIPNNIKASLYKIPLKDLRMAAVGDDSTATQEKFEIVAVWTTNNIKASGCDIPLKDLDVVVSVAGNSTAIQEMFELVAEMFESVADWSPKSIKASFAGNSTAKRSKRTVPGRAWRDYLAGAALEMSRLVAEWAPNDIKMFESVVEWITNDIKASVCDIPLKDLDMVVAFASNSTTIEEMFGLVADQSPNNIKASEYNVPLKDPDMAVALASNSTTIQEMFELVADQAPNNVKASEYNVPLKDPDMVVVFASNSTTIQETFRMAASADNSTAIQEMLQHMVEWILINIKALLCDIPLEGLEMAALAKNSAEIQVMFKHVAEWISSNSTAIQEVSESMAEWIPNSIKASVCNIPLRGLVPPRPDAAKTALPVQALPELLPPLLVYDHATGEFPGYRGFWSEYYKVCLEPKGL</sequence>
<keyword evidence="2" id="KW-0342">GTP-binding</keyword>
<dbReference type="InterPro" id="IPR029052">
    <property type="entry name" value="Metallo-depent_PP-like"/>
</dbReference>
<dbReference type="SUPFAM" id="SSF56300">
    <property type="entry name" value="Metallo-dependent phosphatases"/>
    <property type="match status" value="1"/>
</dbReference>
<comment type="caution">
    <text evidence="4">The sequence shown here is derived from an EMBL/GenBank/DDBJ whole genome shotgun (WGS) entry which is preliminary data.</text>
</comment>
<protein>
    <submittedName>
        <fullName evidence="4">Uncharacterized protein</fullName>
    </submittedName>
</protein>
<organism evidence="4 5">
    <name type="scientific">Prorocentrum cordatum</name>
    <dbReference type="NCBI Taxonomy" id="2364126"/>
    <lineage>
        <taxon>Eukaryota</taxon>
        <taxon>Sar</taxon>
        <taxon>Alveolata</taxon>
        <taxon>Dinophyceae</taxon>
        <taxon>Prorocentrales</taxon>
        <taxon>Prorocentraceae</taxon>
        <taxon>Prorocentrum</taxon>
    </lineage>
</organism>
<dbReference type="PANTHER" id="PTHR36527">
    <property type="entry name" value="OS01G0282866 PROTEIN"/>
    <property type="match status" value="1"/>
</dbReference>
<feature type="non-terminal residue" evidence="4">
    <location>
        <position position="1"/>
    </location>
</feature>
<name>A0ABN9R4G1_9DINO</name>
<feature type="compositionally biased region" description="Gly residues" evidence="3">
    <location>
        <begin position="1"/>
        <end position="19"/>
    </location>
</feature>
<evidence type="ECO:0000313" key="5">
    <source>
        <dbReference type="Proteomes" id="UP001189429"/>
    </source>
</evidence>
<evidence type="ECO:0000313" key="4">
    <source>
        <dbReference type="EMBL" id="CAK0813667.1"/>
    </source>
</evidence>
<feature type="region of interest" description="Disordered" evidence="3">
    <location>
        <begin position="1067"/>
        <end position="1097"/>
    </location>
</feature>
<dbReference type="InterPro" id="IPR008280">
    <property type="entry name" value="Tub_FtsZ_C"/>
</dbReference>
<evidence type="ECO:0000256" key="3">
    <source>
        <dbReference type="SAM" id="MobiDB-lite"/>
    </source>
</evidence>
<dbReference type="PANTHER" id="PTHR36527:SF3">
    <property type="entry name" value="OS01G0282866 PROTEIN"/>
    <property type="match status" value="1"/>
</dbReference>
<proteinExistence type="predicted"/>
<evidence type="ECO:0000256" key="1">
    <source>
        <dbReference type="ARBA" id="ARBA00022741"/>
    </source>
</evidence>
<dbReference type="Proteomes" id="UP001189429">
    <property type="component" value="Unassembled WGS sequence"/>
</dbReference>